<feature type="signal peptide" evidence="1">
    <location>
        <begin position="1"/>
        <end position="24"/>
    </location>
</feature>
<gene>
    <name evidence="2" type="ORF">H7F51_06335</name>
</gene>
<dbReference type="Gene3D" id="3.40.50.1240">
    <property type="entry name" value="Phosphoglycerate mutase-like"/>
    <property type="match status" value="1"/>
</dbReference>
<evidence type="ECO:0000313" key="2">
    <source>
        <dbReference type="EMBL" id="MBC2665129.1"/>
    </source>
</evidence>
<name>A0A7X1KL15_9SPHN</name>
<dbReference type="SUPFAM" id="SSF53254">
    <property type="entry name" value="Phosphoglycerate mutase-like"/>
    <property type="match status" value="1"/>
</dbReference>
<dbReference type="InterPro" id="IPR029033">
    <property type="entry name" value="His_PPase_superfam"/>
</dbReference>
<feature type="chain" id="PRO_5031335702" description="Histidine phosphatase family protein" evidence="1">
    <location>
        <begin position="25"/>
        <end position="223"/>
    </location>
</feature>
<reference evidence="2 3" key="1">
    <citation type="submission" date="2020-08" db="EMBL/GenBank/DDBJ databases">
        <title>The genome sequence of type strain Novosphingobium flavum NBRC 111647.</title>
        <authorList>
            <person name="Liu Y."/>
        </authorList>
    </citation>
    <scope>NUCLEOTIDE SEQUENCE [LARGE SCALE GENOMIC DNA]</scope>
    <source>
        <strain evidence="2 3">NBRC 111647</strain>
    </source>
</reference>
<organism evidence="2 3">
    <name type="scientific">Novosphingobium flavum</name>
    <dbReference type="NCBI Taxonomy" id="1778672"/>
    <lineage>
        <taxon>Bacteria</taxon>
        <taxon>Pseudomonadati</taxon>
        <taxon>Pseudomonadota</taxon>
        <taxon>Alphaproteobacteria</taxon>
        <taxon>Sphingomonadales</taxon>
        <taxon>Sphingomonadaceae</taxon>
        <taxon>Novosphingobium</taxon>
    </lineage>
</organism>
<evidence type="ECO:0008006" key="4">
    <source>
        <dbReference type="Google" id="ProtNLM"/>
    </source>
</evidence>
<proteinExistence type="predicted"/>
<accession>A0A7X1KL15</accession>
<comment type="caution">
    <text evidence="2">The sequence shown here is derived from an EMBL/GenBank/DDBJ whole genome shotgun (WGS) entry which is preliminary data.</text>
</comment>
<evidence type="ECO:0000256" key="1">
    <source>
        <dbReference type="SAM" id="SignalP"/>
    </source>
</evidence>
<dbReference type="AlphaFoldDB" id="A0A7X1KL15"/>
<dbReference type="CDD" id="cd07040">
    <property type="entry name" value="HP"/>
    <property type="match status" value="1"/>
</dbReference>
<sequence length="223" mass="22987">MIRLSRLMTAAALLALLPAGPLAAQQPAPMVSPAPMMGPASAPLPRKLPAPELAALLRKGGYVLLMRHTNSPNERPTAATAEPGNTALERQLDAKGHADAREFGAAIKRLGIRFGKVYASPTFRARAVVADAGLTASETPAFLDTPTPETREASAAALTALLKQPVPKGADVVIITHFPNVTAALGPEGRGLGEGDAAVIKPEGKSFTLVGALAIGDWATLGR</sequence>
<dbReference type="Proteomes" id="UP000566813">
    <property type="component" value="Unassembled WGS sequence"/>
</dbReference>
<dbReference type="EMBL" id="JACLAW010000004">
    <property type="protein sequence ID" value="MBC2665129.1"/>
    <property type="molecule type" value="Genomic_DNA"/>
</dbReference>
<evidence type="ECO:0000313" key="3">
    <source>
        <dbReference type="Proteomes" id="UP000566813"/>
    </source>
</evidence>
<dbReference type="RefSeq" id="WP_185663395.1">
    <property type="nucleotide sequence ID" value="NZ_JACLAW010000004.1"/>
</dbReference>
<keyword evidence="3" id="KW-1185">Reference proteome</keyword>
<protein>
    <recommendedName>
        <fullName evidence="4">Histidine phosphatase family protein</fullName>
    </recommendedName>
</protein>
<keyword evidence="1" id="KW-0732">Signal</keyword>